<gene>
    <name evidence="4" type="ORF">BF93_13045</name>
</gene>
<evidence type="ECO:0000313" key="4">
    <source>
        <dbReference type="EMBL" id="EWS79531.1"/>
    </source>
</evidence>
<keyword evidence="1 4" id="KW-0808">Transferase</keyword>
<dbReference type="HOGENOM" id="CLU_133322_0_0_11"/>
<proteinExistence type="predicted"/>
<accession>Z9JP41</accession>
<dbReference type="PATRIC" id="fig|396014.3.peg.3649"/>
<dbReference type="EMBL" id="JDYK01000033">
    <property type="protein sequence ID" value="EWS79531.1"/>
    <property type="molecule type" value="Genomic_DNA"/>
</dbReference>
<protein>
    <submittedName>
        <fullName evidence="4">Acetyltransferase</fullName>
    </submittedName>
</protein>
<dbReference type="CDD" id="cd04301">
    <property type="entry name" value="NAT_SF"/>
    <property type="match status" value="1"/>
</dbReference>
<reference evidence="4 5" key="1">
    <citation type="submission" date="2014-02" db="EMBL/GenBank/DDBJ databases">
        <title>Genome sequence of Brachybacterium phenoliresistens strain W13A50.</title>
        <authorList>
            <person name="Wang X."/>
        </authorList>
    </citation>
    <scope>NUCLEOTIDE SEQUENCE [LARGE SCALE GENOMIC DNA]</scope>
    <source>
        <strain evidence="4 5">W13A50</strain>
    </source>
</reference>
<dbReference type="InterPro" id="IPR000182">
    <property type="entry name" value="GNAT_dom"/>
</dbReference>
<dbReference type="Gene3D" id="3.40.630.30">
    <property type="match status" value="1"/>
</dbReference>
<name>Z9JP41_9MICO</name>
<dbReference type="STRING" id="396014.BF93_13045"/>
<evidence type="ECO:0000256" key="2">
    <source>
        <dbReference type="ARBA" id="ARBA00023315"/>
    </source>
</evidence>
<evidence type="ECO:0000256" key="1">
    <source>
        <dbReference type="ARBA" id="ARBA00022679"/>
    </source>
</evidence>
<dbReference type="Pfam" id="PF00583">
    <property type="entry name" value="Acetyltransf_1"/>
    <property type="match status" value="1"/>
</dbReference>
<dbReference type="PANTHER" id="PTHR43877">
    <property type="entry name" value="AMINOALKYLPHOSPHONATE N-ACETYLTRANSFERASE-RELATED-RELATED"/>
    <property type="match status" value="1"/>
</dbReference>
<dbReference type="OrthoDB" id="1821130at2"/>
<dbReference type="PROSITE" id="PS51186">
    <property type="entry name" value="GNAT"/>
    <property type="match status" value="1"/>
</dbReference>
<organism evidence="4 5">
    <name type="scientific">Brachybacterium phenoliresistens</name>
    <dbReference type="NCBI Taxonomy" id="396014"/>
    <lineage>
        <taxon>Bacteria</taxon>
        <taxon>Bacillati</taxon>
        <taxon>Actinomycetota</taxon>
        <taxon>Actinomycetes</taxon>
        <taxon>Micrococcales</taxon>
        <taxon>Dermabacteraceae</taxon>
        <taxon>Brachybacterium</taxon>
    </lineage>
</organism>
<evidence type="ECO:0000259" key="3">
    <source>
        <dbReference type="PROSITE" id="PS51186"/>
    </source>
</evidence>
<keyword evidence="2" id="KW-0012">Acyltransferase</keyword>
<dbReference type="InterPro" id="IPR016181">
    <property type="entry name" value="Acyl_CoA_acyltransferase"/>
</dbReference>
<dbReference type="InterPro" id="IPR050832">
    <property type="entry name" value="Bact_Acetyltransf"/>
</dbReference>
<dbReference type="AlphaFoldDB" id="Z9JP41"/>
<dbReference type="SUPFAM" id="SSF55729">
    <property type="entry name" value="Acyl-CoA N-acyltransferases (Nat)"/>
    <property type="match status" value="1"/>
</dbReference>
<evidence type="ECO:0000313" key="5">
    <source>
        <dbReference type="Proteomes" id="UP000023067"/>
    </source>
</evidence>
<dbReference type="GO" id="GO:0016747">
    <property type="term" value="F:acyltransferase activity, transferring groups other than amino-acyl groups"/>
    <property type="evidence" value="ECO:0007669"/>
    <property type="project" value="InterPro"/>
</dbReference>
<feature type="domain" description="N-acetyltransferase" evidence="3">
    <location>
        <begin position="2"/>
        <end position="162"/>
    </location>
</feature>
<keyword evidence="5" id="KW-1185">Reference proteome</keyword>
<dbReference type="Proteomes" id="UP000023067">
    <property type="component" value="Unassembled WGS sequence"/>
</dbReference>
<comment type="caution">
    <text evidence="4">The sequence shown here is derived from an EMBL/GenBank/DDBJ whole genome shotgun (WGS) entry which is preliminary data.</text>
</comment>
<sequence length="182" mass="19572">MGRLALIGPDRVDEYRDLLQAAYAKNVELGVHFKASDASREDVLAHLRENIAYGITGLDGALISTVSLRMPWGPNPGHLGLPHIGWLATDPAHSGQGLGRELLDALVEQVLAGLLHAPAVSLGTAQDHPWLGAYYQRLGFEPVGSADLGLGHITDFYIRPIDPASYAGWRARHADLLKGLTS</sequence>
<dbReference type="eggNOG" id="COG0456">
    <property type="taxonomic scope" value="Bacteria"/>
</dbReference>